<evidence type="ECO:0000259" key="5">
    <source>
        <dbReference type="PROSITE" id="PS50600"/>
    </source>
</evidence>
<feature type="domain" description="Ubiquitin-like protease family profile" evidence="5">
    <location>
        <begin position="727"/>
        <end position="970"/>
    </location>
</feature>
<dbReference type="EMBL" id="AL138640">
    <property type="protein sequence ID" value="CAB86452.1"/>
    <property type="molecule type" value="Genomic_DNA"/>
</dbReference>
<organism evidence="6">
    <name type="scientific">Arabidopsis thaliana</name>
    <name type="common">Mouse-ear cress</name>
    <dbReference type="NCBI Taxonomy" id="3702"/>
    <lineage>
        <taxon>Eukaryota</taxon>
        <taxon>Viridiplantae</taxon>
        <taxon>Streptophyta</taxon>
        <taxon>Embryophyta</taxon>
        <taxon>Tracheophyta</taxon>
        <taxon>Spermatophyta</taxon>
        <taxon>Magnoliopsida</taxon>
        <taxon>eudicotyledons</taxon>
        <taxon>Gunneridae</taxon>
        <taxon>Pentapetalae</taxon>
        <taxon>rosids</taxon>
        <taxon>malvids</taxon>
        <taxon>Brassicales</taxon>
        <taxon>Brassicaceae</taxon>
        <taxon>Camelineae</taxon>
        <taxon>Arabidopsis</taxon>
    </lineage>
</organism>
<dbReference type="Pfam" id="PF02902">
    <property type="entry name" value="Peptidase_C48"/>
    <property type="match status" value="1"/>
</dbReference>
<dbReference type="PROSITE" id="PS50600">
    <property type="entry name" value="ULP_PROTEASE"/>
    <property type="match status" value="1"/>
</dbReference>
<feature type="region of interest" description="Disordered" evidence="4">
    <location>
        <begin position="483"/>
        <end position="546"/>
    </location>
</feature>
<dbReference type="SUPFAM" id="SSF54001">
    <property type="entry name" value="Cysteine proteinases"/>
    <property type="match status" value="1"/>
</dbReference>
<reference evidence="6" key="3">
    <citation type="submission" date="2000-04" db="EMBL/GenBank/DDBJ databases">
        <authorList>
            <person name="EU Arabidopsis sequencing project"/>
        </authorList>
    </citation>
    <scope>NUCLEOTIDE SEQUENCE</scope>
</reference>
<reference key="1">
    <citation type="journal article" date="2000" name="Nature">
        <title>Sequence and analysis of chromosome 3 of the plant Arabidopsis thaliana.</title>
        <authorList>
            <consortium name="European Union Chromosome 3 Arabidopsis Sequencing Consortium"/>
            <consortium name="Institute for Genomic Research"/>
            <consortium name="Kazusa DNA Research Institute"/>
            <person name="Salanoubat M."/>
            <person name="Lemcke K."/>
            <person name="Rieger M."/>
            <person name="Ansorge W."/>
            <person name="Unseld M."/>
            <person name="Fartmann B."/>
            <person name="Valle G."/>
            <person name="Blocker H."/>
            <person name="Perez-Alonso M."/>
            <person name="Obermaier B."/>
            <person name="Delseny M."/>
            <person name="Boutry M."/>
            <person name="Grivell L.A."/>
            <person name="Mache R."/>
            <person name="Puigdomenech P."/>
            <person name="De Simone V."/>
            <person name="Choisne N."/>
            <person name="Artiguenave F."/>
            <person name="Robert C."/>
            <person name="Brottier P."/>
            <person name="Wincker P."/>
            <person name="Cattolico L."/>
            <person name="Weissenbach J."/>
            <person name="Saurin W."/>
            <person name="Quetier F."/>
            <person name="Schafer M."/>
            <person name="Muller-Auer S."/>
            <person name="Gabel C."/>
            <person name="Fuchs M."/>
            <person name="Benes V."/>
            <person name="Wurmbach E."/>
            <person name="Drzonek H."/>
            <person name="Erfle H."/>
            <person name="Jordan N."/>
            <person name="Bangert S."/>
            <person name="Wiedelmann R."/>
            <person name="Kranz H."/>
            <person name="Voss H."/>
            <person name="Holland R."/>
            <person name="Brandt P."/>
            <person name="Nyakatura G."/>
            <person name="Vezzi A."/>
            <person name="D'Angelo M."/>
            <person name="Pallavicini A."/>
            <person name="Toppo S."/>
            <person name="Simionati B."/>
            <person name="Conrad A."/>
            <person name="Hornischer K."/>
            <person name="Kauer G."/>
            <person name="Lohnert T.H."/>
            <person name="Nordsiek G."/>
            <person name="Reichelt J."/>
            <person name="Scharfe M."/>
            <person name="Schon O."/>
            <person name="Bargues M."/>
            <person name="Terol J."/>
            <person name="Climent J."/>
            <person name="Navarro P."/>
            <person name="Collado C."/>
            <person name="Perez-Perez A."/>
            <person name="Ottenwalder B."/>
            <person name="Duchemin D."/>
            <person name="Cooke R."/>
            <person name="Laudie M."/>
            <person name="Berger-Llauro C."/>
            <person name="Purnelle B."/>
            <person name="Masuy D."/>
            <person name="de Haan M."/>
            <person name="Maarse A.C."/>
            <person name="Alcaraz J.P."/>
            <person name="Cottet A."/>
            <person name="Casacuberta E."/>
            <person name="Monfort A."/>
            <person name="Argiriou A."/>
            <person name="flores M."/>
            <person name="Liguori R."/>
            <person name="Vitale D."/>
            <person name="Mannhaupt G."/>
            <person name="Haase D."/>
            <person name="Schoof H."/>
            <person name="Rudd S."/>
            <person name="Zaccaria P."/>
            <person name="Mewes H.W."/>
            <person name="Mayer K.F."/>
            <person name="Kaul S."/>
            <person name="Town C.D."/>
            <person name="Koo H.L."/>
            <person name="Tallon L.J."/>
            <person name="Jenkins J."/>
            <person name="Rooney T."/>
            <person name="Rizzo M."/>
            <person name="Walts A."/>
            <person name="Utterback T."/>
            <person name="Fujii C.Y."/>
            <person name="Shea T.P."/>
            <person name="Creasy T.H."/>
            <person name="Haas B."/>
            <person name="Maiti R."/>
            <person name="Wu D."/>
            <person name="Peterson J."/>
            <person name="Van Aken S."/>
            <person name="Pai G."/>
            <person name="Militscher J."/>
            <person name="Sellers P."/>
            <person name="Gill J.E."/>
            <person name="Feldblyum T.V."/>
            <person name="Preuss D."/>
            <person name="Lin X."/>
            <person name="Nierman W.C."/>
            <person name="Salzberg S.L."/>
            <person name="White O."/>
            <person name="Venter J.C."/>
            <person name="Fraser C.M."/>
            <person name="Kaneko T."/>
            <person name="Nakamura Y."/>
            <person name="Sato S."/>
            <person name="Kato T."/>
            <person name="Asamizu E."/>
            <person name="Sasamoto S."/>
            <person name="Kimura T."/>
            <person name="Idesawa K."/>
            <person name="Kawashima K."/>
            <person name="Kishida Y."/>
            <person name="Kiyokawa C."/>
            <person name="Kohara M."/>
            <person name="Matsumoto M."/>
            <person name="Matsuno A."/>
            <person name="Muraki A."/>
            <person name="Nakayama S."/>
            <person name="Nakazaki N."/>
            <person name="Shinpo S."/>
            <person name="Takeuchi C."/>
            <person name="Wada T."/>
            <person name="Watanabe A."/>
            <person name="Yamada M."/>
            <person name="Yasuda M."/>
            <person name="Tabata S."/>
        </authorList>
    </citation>
    <scope>NUCLEOTIDE SEQUENCE [LARGE SCALE GENOMIC DNA]</scope>
    <source>
        <strain>cv. Columbia</strain>
    </source>
</reference>
<reference evidence="6" key="2">
    <citation type="submission" date="2000-02" db="EMBL/GenBank/DDBJ databases">
        <authorList>
            <person name="Monfort A."/>
            <person name="Casacuberta E."/>
            <person name="Puigdomenech P."/>
            <person name="Mewes H.W."/>
            <person name="Rudd S."/>
            <person name="Lemcke K."/>
            <person name="Mayer K.F.X."/>
            <person name="Quetier F."/>
            <person name="Salanoubat M."/>
        </authorList>
    </citation>
    <scope>NUCLEOTIDE SEQUENCE</scope>
</reference>
<dbReference type="InterPro" id="IPR015410">
    <property type="entry name" value="DUF1985"/>
</dbReference>
<proteinExistence type="inferred from homology"/>
<feature type="compositionally biased region" description="Basic and acidic residues" evidence="4">
    <location>
        <begin position="325"/>
        <end position="339"/>
    </location>
</feature>
<dbReference type="GO" id="GO:0006508">
    <property type="term" value="P:proteolysis"/>
    <property type="evidence" value="ECO:0007669"/>
    <property type="project" value="UniProtKB-KW"/>
</dbReference>
<feature type="compositionally biased region" description="Acidic residues" evidence="4">
    <location>
        <begin position="659"/>
        <end position="669"/>
    </location>
</feature>
<feature type="region of interest" description="Disordered" evidence="4">
    <location>
        <begin position="301"/>
        <end position="445"/>
    </location>
</feature>
<feature type="region of interest" description="Disordered" evidence="4">
    <location>
        <begin position="634"/>
        <end position="693"/>
    </location>
</feature>
<dbReference type="PANTHER" id="PTHR48449">
    <property type="entry name" value="DUF1985 DOMAIN-CONTAINING PROTEIN"/>
    <property type="match status" value="1"/>
</dbReference>
<keyword evidence="3" id="KW-0378">Hydrolase</keyword>
<dbReference type="Gene3D" id="3.40.395.10">
    <property type="entry name" value="Adenoviral Proteinase, Chain A"/>
    <property type="match status" value="1"/>
</dbReference>
<dbReference type="PIR" id="T47327">
    <property type="entry name" value="T47327"/>
</dbReference>
<gene>
    <name evidence="6" type="primary">T12K4_140</name>
</gene>
<evidence type="ECO:0000256" key="4">
    <source>
        <dbReference type="SAM" id="MobiDB-lite"/>
    </source>
</evidence>
<feature type="compositionally biased region" description="Basic residues" evidence="4">
    <location>
        <begin position="405"/>
        <end position="417"/>
    </location>
</feature>
<evidence type="ECO:0000256" key="3">
    <source>
        <dbReference type="ARBA" id="ARBA00022801"/>
    </source>
</evidence>
<dbReference type="PANTHER" id="PTHR48449:SF1">
    <property type="entry name" value="DUF1985 DOMAIN-CONTAINING PROTEIN"/>
    <property type="match status" value="1"/>
</dbReference>
<protein>
    <recommendedName>
        <fullName evidence="5">Ubiquitin-like protease family profile domain-containing protein</fullName>
    </recommendedName>
</protein>
<name>Q9M295_ARATH</name>
<sequence>MGTLVELLEGSEAWDVLLGSQFKKLFELPVARCSHSAKLSHGMLARQLLTQRKHELWTVYGGYPLRFSLKEFQITTGLNCDKLPTDSEVEDHQDPAYLSVWNRLFGEKCVVTVMDVVEMLRGDVNAEPRNNRKQHRVSSSYVEMLHDLEFFMSYPWGRVAFESTMERFGPSTGENDPIAELKSRLSQKSSCCYGFPLALQLQVLNSIPALCSRIKEPADFRIFIQRPAVDLGRTILLRESDVIDAECAGNLTVEYTLYQSETVNGDLCWPNEDEDSGVELIITLIKQKHRFNSHTWPVHGLPCSPNEPPSVTVPEPEEAQSAGKDGVEFVEEREPKEAPLGEDDDVEFLGSREPNQSQTYDAGCVGDKSEDPKSRLRAEKNPIRRKPFTRSAGRKATIVDPPPTGKKKPISKTKHPQPKTSAAAGVVKHTTDGGEASQTKAGNSTSQFVTHAEFTDLKSWFAKQLVELRCNISADIMKNLEDKSQKNMRGNTEEDKPECREKEKTEMPESRKRKREDYASLSSGISSSSMKNGLSDRPNRKDCVSTVNLGTSDGTWELYGSAKTISEKIATEVPPSPMPTEAAKEPMSIAVEDDILAGEGVTAMDIPEKIAEIPASSIPTDTAKEAEKDAIEDDTFGEENQTQNPASPIPNLPKTKEGEAEEEMVEETIIEGSPKQRPDSPIIPDRHGDSPLNGVKYRNMSSIVAASPAYFVQERTNVRQPLLGKRVPIRSRFLDTAEYSVDPRINALFKSRAKEPAYTPLPQLDDGQFQTFRELLEDDPTREYTICTGHKLTNGHFLDIATKQTWVTTERIRRVAIIDTWFAMLLSTHNDDFMKCENKANYDWGSCVKAYVTGKSTGIHMKSEFLKHVDVVYVPMNWGCSHWVGLVINLRLRHIDILDSFMSPTPDEAVEFLMTPIVHNIPWVLKRYCCTTLTKDLTTEPFTCSRITGLYDNKGDGDCGPVSCKFLEMHTHGMDYADMSALTDEVVSRIRKVYAMDTYAAFVECEDEY</sequence>
<evidence type="ECO:0000256" key="1">
    <source>
        <dbReference type="ARBA" id="ARBA00005234"/>
    </source>
</evidence>
<keyword evidence="2" id="KW-0645">Protease</keyword>
<dbReference type="ExpressionAtlas" id="Q9M295">
    <property type="expression patterns" value="baseline and differential"/>
</dbReference>
<evidence type="ECO:0000256" key="2">
    <source>
        <dbReference type="ARBA" id="ARBA00022670"/>
    </source>
</evidence>
<feature type="compositionally biased region" description="Basic and acidic residues" evidence="4">
    <location>
        <begin position="483"/>
        <end position="518"/>
    </location>
</feature>
<feature type="compositionally biased region" description="Polar residues" evidence="4">
    <location>
        <begin position="436"/>
        <end position="445"/>
    </location>
</feature>
<dbReference type="Pfam" id="PF09331">
    <property type="entry name" value="DUF1985"/>
    <property type="match status" value="1"/>
</dbReference>
<comment type="similarity">
    <text evidence="1">Belongs to the peptidase C48 family.</text>
</comment>
<feature type="compositionally biased region" description="Basic and acidic residues" evidence="4">
    <location>
        <begin position="674"/>
        <end position="689"/>
    </location>
</feature>
<feature type="compositionally biased region" description="Basic and acidic residues" evidence="4">
    <location>
        <begin position="367"/>
        <end position="382"/>
    </location>
</feature>
<dbReference type="InterPro" id="IPR038765">
    <property type="entry name" value="Papain-like_cys_pep_sf"/>
</dbReference>
<dbReference type="InterPro" id="IPR003653">
    <property type="entry name" value="Peptidase_C48_C"/>
</dbReference>
<dbReference type="AlphaFoldDB" id="Q9M295"/>
<feature type="compositionally biased region" description="Low complexity" evidence="4">
    <location>
        <begin position="520"/>
        <end position="529"/>
    </location>
</feature>
<evidence type="ECO:0000313" key="6">
    <source>
        <dbReference type="EMBL" id="CAB86452.1"/>
    </source>
</evidence>
<dbReference type="GO" id="GO:0008234">
    <property type="term" value="F:cysteine-type peptidase activity"/>
    <property type="evidence" value="ECO:0007669"/>
    <property type="project" value="InterPro"/>
</dbReference>
<accession>Q9M295</accession>